<dbReference type="InterPro" id="IPR011009">
    <property type="entry name" value="Kinase-like_dom_sf"/>
</dbReference>
<sequence>MNLPDFKDAFYNVSDYKLTKKKLGSGTFGTVYVILNVLSKKNYAVKIINTDKGFDGKEQMLLMRESMLLHELHHPGIVKFIGINFQSLYDSQKLEPSIITEYLPNGSLKTILDNEKNSIADAEWTPSKKYISLIGIAAAMKYLHEHNIVHRDLKPENILIDENYYPRICDFGLSRCLPNSIEETTRLSMTENVGTPLYMAPELIRGDSHYGPSVDVYAFGMLAYEIVTGKEPFYELGKTTSFKLQTKVMKGIRPKLPKNLTKKMKDLLCRCWDENATERPTFAEIFSILTSDLSLLDEDIDEDEVMEYIDFLNDEVSGQVVRKETKTQNEQNEYLEELLFRGLDSLLGYKKEMNPVLAASYLKLSSEKGNSIASYILGHLHESGKGVKADFDEAKNYYKKSAEQGNSYGYAKIGASYLYGFSVKKNYSKALKYAQKAANLENVKGMVILGCLYLEGWGVEKNELKGYNYIQKAADLGSLISINNLGLLNENGLGVSKNPNKAFEYYKKAADLGFPMSLNNVANCYKNGVGVKKDYGKAIEFYEEAAELGHPEAFECLGECYEKGIGVEQSYSKAIEYYKKASELGNEEAKEKLRKMKS</sequence>
<dbReference type="Gene3D" id="1.25.40.10">
    <property type="entry name" value="Tetratricopeptide repeat domain"/>
    <property type="match status" value="1"/>
</dbReference>
<feature type="binding site" evidence="4">
    <location>
        <position position="46"/>
    </location>
    <ligand>
        <name>ATP</name>
        <dbReference type="ChEBI" id="CHEBI:30616"/>
    </ligand>
</feature>
<dbReference type="InterPro" id="IPR008271">
    <property type="entry name" value="Ser/Thr_kinase_AS"/>
</dbReference>
<dbReference type="PANTHER" id="PTHR44329:SF214">
    <property type="entry name" value="PROTEIN KINASE DOMAIN-CONTAINING PROTEIN"/>
    <property type="match status" value="1"/>
</dbReference>
<reference evidence="6 7" key="1">
    <citation type="submission" date="2024-04" db="EMBL/GenBank/DDBJ databases">
        <title>Tritrichomonas musculus Genome.</title>
        <authorList>
            <person name="Alves-Ferreira E."/>
            <person name="Grigg M."/>
            <person name="Lorenzi H."/>
            <person name="Galac M."/>
        </authorList>
    </citation>
    <scope>NUCLEOTIDE SEQUENCE [LARGE SCALE GENOMIC DNA]</scope>
    <source>
        <strain evidence="6 7">EAF2021</strain>
    </source>
</reference>
<dbReference type="Pfam" id="PF00069">
    <property type="entry name" value="Pkinase"/>
    <property type="match status" value="1"/>
</dbReference>
<evidence type="ECO:0000256" key="2">
    <source>
        <dbReference type="ARBA" id="ARBA00022741"/>
    </source>
</evidence>
<dbReference type="PANTHER" id="PTHR44329">
    <property type="entry name" value="SERINE/THREONINE-PROTEIN KINASE TNNI3K-RELATED"/>
    <property type="match status" value="1"/>
</dbReference>
<dbReference type="CDD" id="cd13999">
    <property type="entry name" value="STKc_MAP3K-like"/>
    <property type="match status" value="1"/>
</dbReference>
<dbReference type="InterPro" id="IPR006597">
    <property type="entry name" value="Sel1-like"/>
</dbReference>
<comment type="caution">
    <text evidence="6">The sequence shown here is derived from an EMBL/GenBank/DDBJ whole genome shotgun (WGS) entry which is preliminary data.</text>
</comment>
<proteinExistence type="predicted"/>
<evidence type="ECO:0000256" key="4">
    <source>
        <dbReference type="PROSITE-ProRule" id="PRU10141"/>
    </source>
</evidence>
<dbReference type="SMART" id="SM00671">
    <property type="entry name" value="SEL1"/>
    <property type="match status" value="6"/>
</dbReference>
<dbReference type="InterPro" id="IPR017441">
    <property type="entry name" value="Protein_kinase_ATP_BS"/>
</dbReference>
<name>A0ABR2K238_9EUKA</name>
<protein>
    <recommendedName>
        <fullName evidence="5">Protein kinase domain-containing protein</fullName>
    </recommendedName>
</protein>
<dbReference type="InterPro" id="IPR011990">
    <property type="entry name" value="TPR-like_helical_dom_sf"/>
</dbReference>
<accession>A0ABR2K238</accession>
<dbReference type="InterPro" id="IPR051681">
    <property type="entry name" value="Ser/Thr_Kinases-Pseudokinases"/>
</dbReference>
<dbReference type="SUPFAM" id="SSF56112">
    <property type="entry name" value="Protein kinase-like (PK-like)"/>
    <property type="match status" value="1"/>
</dbReference>
<dbReference type="EMBL" id="JAPFFF010000008">
    <property type="protein sequence ID" value="KAK8884537.1"/>
    <property type="molecule type" value="Genomic_DNA"/>
</dbReference>
<dbReference type="PROSITE" id="PS50011">
    <property type="entry name" value="PROTEIN_KINASE_DOM"/>
    <property type="match status" value="1"/>
</dbReference>
<evidence type="ECO:0000256" key="3">
    <source>
        <dbReference type="ARBA" id="ARBA00022840"/>
    </source>
</evidence>
<evidence type="ECO:0000313" key="7">
    <source>
        <dbReference type="Proteomes" id="UP001470230"/>
    </source>
</evidence>
<keyword evidence="1" id="KW-0418">Kinase</keyword>
<keyword evidence="1" id="KW-0723">Serine/threonine-protein kinase</keyword>
<dbReference type="SMART" id="SM00220">
    <property type="entry name" value="S_TKc"/>
    <property type="match status" value="1"/>
</dbReference>
<dbReference type="PROSITE" id="PS00108">
    <property type="entry name" value="PROTEIN_KINASE_ST"/>
    <property type="match status" value="1"/>
</dbReference>
<dbReference type="SUPFAM" id="SSF81901">
    <property type="entry name" value="HCP-like"/>
    <property type="match status" value="2"/>
</dbReference>
<dbReference type="Gene3D" id="1.10.510.10">
    <property type="entry name" value="Transferase(Phosphotransferase) domain 1"/>
    <property type="match status" value="1"/>
</dbReference>
<keyword evidence="2 4" id="KW-0547">Nucleotide-binding</keyword>
<evidence type="ECO:0000259" key="5">
    <source>
        <dbReference type="PROSITE" id="PS50011"/>
    </source>
</evidence>
<feature type="domain" description="Protein kinase" evidence="5">
    <location>
        <begin position="17"/>
        <end position="296"/>
    </location>
</feature>
<keyword evidence="3 4" id="KW-0067">ATP-binding</keyword>
<evidence type="ECO:0000256" key="1">
    <source>
        <dbReference type="ARBA" id="ARBA00022527"/>
    </source>
</evidence>
<keyword evidence="7" id="KW-1185">Reference proteome</keyword>
<dbReference type="Proteomes" id="UP001470230">
    <property type="component" value="Unassembled WGS sequence"/>
</dbReference>
<dbReference type="Pfam" id="PF08238">
    <property type="entry name" value="Sel1"/>
    <property type="match status" value="7"/>
</dbReference>
<evidence type="ECO:0000313" key="6">
    <source>
        <dbReference type="EMBL" id="KAK8884537.1"/>
    </source>
</evidence>
<dbReference type="InterPro" id="IPR001245">
    <property type="entry name" value="Ser-Thr/Tyr_kinase_cat_dom"/>
</dbReference>
<dbReference type="PRINTS" id="PR00109">
    <property type="entry name" value="TYRKINASE"/>
</dbReference>
<keyword evidence="1" id="KW-0808">Transferase</keyword>
<dbReference type="InterPro" id="IPR000719">
    <property type="entry name" value="Prot_kinase_dom"/>
</dbReference>
<organism evidence="6 7">
    <name type="scientific">Tritrichomonas musculus</name>
    <dbReference type="NCBI Taxonomy" id="1915356"/>
    <lineage>
        <taxon>Eukaryota</taxon>
        <taxon>Metamonada</taxon>
        <taxon>Parabasalia</taxon>
        <taxon>Tritrichomonadida</taxon>
        <taxon>Tritrichomonadidae</taxon>
        <taxon>Tritrichomonas</taxon>
    </lineage>
</organism>
<gene>
    <name evidence="6" type="ORF">M9Y10_043651</name>
</gene>
<dbReference type="PROSITE" id="PS00107">
    <property type="entry name" value="PROTEIN_KINASE_ATP"/>
    <property type="match status" value="1"/>
</dbReference>